<feature type="coiled-coil region" evidence="5">
    <location>
        <begin position="296"/>
        <end position="326"/>
    </location>
</feature>
<keyword evidence="12" id="KW-1185">Reference proteome</keyword>
<evidence type="ECO:0000256" key="5">
    <source>
        <dbReference type="SAM" id="Coils"/>
    </source>
</evidence>
<dbReference type="PANTHER" id="PTHR44757">
    <property type="entry name" value="DIGUANYLATE CYCLASE DGCP"/>
    <property type="match status" value="1"/>
</dbReference>
<comment type="subcellular location">
    <subcellularLocation>
        <location evidence="1">Membrane</location>
    </subcellularLocation>
</comment>
<dbReference type="SMART" id="SM00052">
    <property type="entry name" value="EAL"/>
    <property type="match status" value="1"/>
</dbReference>
<dbReference type="RefSeq" id="WP_184108583.1">
    <property type="nucleotide sequence ID" value="NZ_JACIGA010000005.1"/>
</dbReference>
<dbReference type="InterPro" id="IPR013655">
    <property type="entry name" value="PAS_fold_3"/>
</dbReference>
<dbReference type="Gene3D" id="3.30.450.350">
    <property type="entry name" value="CHASE domain"/>
    <property type="match status" value="1"/>
</dbReference>
<evidence type="ECO:0000256" key="6">
    <source>
        <dbReference type="SAM" id="Phobius"/>
    </source>
</evidence>
<dbReference type="GO" id="GO:0003824">
    <property type="term" value="F:catalytic activity"/>
    <property type="evidence" value="ECO:0007669"/>
    <property type="project" value="UniProtKB-ARBA"/>
</dbReference>
<reference evidence="11 12" key="1">
    <citation type="journal article" date="2013" name="Genome Biol.">
        <title>Comparative genomics of the core and accessory genomes of 48 Sinorhizobium strains comprising five genospecies.</title>
        <authorList>
            <person name="Sugawara M."/>
            <person name="Epstein B."/>
            <person name="Badgley B.D."/>
            <person name="Unno T."/>
            <person name="Xu L."/>
            <person name="Reese J."/>
            <person name="Gyaneshwar P."/>
            <person name="Denny R."/>
            <person name="Mudge J."/>
            <person name="Bharti A.K."/>
            <person name="Farmer A.D."/>
            <person name="May G.D."/>
            <person name="Woodward J.E."/>
            <person name="Medigue C."/>
            <person name="Vallenet D."/>
            <person name="Lajus A."/>
            <person name="Rouy Z."/>
            <person name="Martinez-Vaz B."/>
            <person name="Tiffin P."/>
            <person name="Young N.D."/>
            <person name="Sadowsky M.J."/>
        </authorList>
    </citation>
    <scope>NUCLEOTIDE SEQUENCE [LARGE SCALE GENOMIC DNA]</scope>
    <source>
        <strain evidence="11 12">USDA4894</strain>
    </source>
</reference>
<dbReference type="PROSITE" id="PS50887">
    <property type="entry name" value="GGDEF"/>
    <property type="match status" value="1"/>
</dbReference>
<feature type="domain" description="CHASE" evidence="8">
    <location>
        <begin position="116"/>
        <end position="257"/>
    </location>
</feature>
<accession>A0A6N7LAW4</accession>
<gene>
    <name evidence="11" type="ORF">GHK62_03690</name>
</gene>
<keyword evidence="3 6" id="KW-1133">Transmembrane helix</keyword>
<dbReference type="GO" id="GO:0007165">
    <property type="term" value="P:signal transduction"/>
    <property type="evidence" value="ECO:0007669"/>
    <property type="project" value="UniProtKB-ARBA"/>
</dbReference>
<dbReference type="PANTHER" id="PTHR44757:SF2">
    <property type="entry name" value="BIOFILM ARCHITECTURE MAINTENANCE PROTEIN MBAA"/>
    <property type="match status" value="1"/>
</dbReference>
<evidence type="ECO:0000313" key="11">
    <source>
        <dbReference type="EMBL" id="MQX13894.1"/>
    </source>
</evidence>
<feature type="transmembrane region" description="Helical" evidence="6">
    <location>
        <begin position="21"/>
        <end position="39"/>
    </location>
</feature>
<dbReference type="EMBL" id="WITC01000019">
    <property type="protein sequence ID" value="MQX13894.1"/>
    <property type="molecule type" value="Genomic_DNA"/>
</dbReference>
<feature type="domain" description="PAS" evidence="7">
    <location>
        <begin position="316"/>
        <end position="387"/>
    </location>
</feature>
<evidence type="ECO:0000256" key="2">
    <source>
        <dbReference type="ARBA" id="ARBA00022692"/>
    </source>
</evidence>
<proteinExistence type="predicted"/>
<keyword evidence="5" id="KW-0175">Coiled coil</keyword>
<dbReference type="GO" id="GO:0016020">
    <property type="term" value="C:membrane"/>
    <property type="evidence" value="ECO:0007669"/>
    <property type="project" value="UniProtKB-SubCell"/>
</dbReference>
<dbReference type="InterPro" id="IPR001633">
    <property type="entry name" value="EAL_dom"/>
</dbReference>
<protein>
    <submittedName>
        <fullName evidence="11">EAL domain-containing protein</fullName>
    </submittedName>
</protein>
<sequence length="889" mass="98841">MTDKRAVNHRESWFSRVLTPSYLPTFIATFVVVIAGFLADNQNLVISEARERAQVADELNPIRSRIESSINGNIQLVRGLIGTIATEPDMRQERFGKLARSIFTERSQLRHVAAAPDLVVSMIYPTAGNEGVIGLDYRKNESQRAAVMRVRETGQMVLAGPVDLVQGGKGLIGRFPVSTDFGGGSNHFWGVVSAVIDIDRLYRDSGLVSSTLGIDIAIAGRDGLGRQGAVFFGDPAVFSQAPVEMSVSLPGGSWSIAAIPKGGWPTTPANAWQIRLLIVIGGLMIVVPMLFTGRLMAERQRNIRALKQSKDQLQELSRRLKIALDTSEIGIWELDIESGKLLWDSRTKDLYGIGKLTRETYAGWKDTLHPDDLARAEEEFAEALATGGAYNSEFRICLADGEVRHIRAIGSTYAGADGRRKIVGVNWDVTADFETRATLSEAKRLAEAHSTELEAARHRMEFNALHDPLTGLPNRRFLDQILADRSQHFDDRAKLSIFHMDLDRFKQINDTLGHAAGDEILRHAAELLRRNAREGDFVARIGGDEFVIIRQSHGRDEDAALASRVVEAMSVPVRYKDQECRIGVSIGIAAQSLAGDELSQILVNADIALYEAKRRGRNRHETFTGALKTAVFQTKQTADEILRGLERNEFIAYFQPQFCPNSLDVIGVEALVRWDHPTKGLLGPHAFLRTAEDINVVASIDQKVLEQALFQIWRWEANGIHIPKVSVNLSYPRLRDDSLIERLKQMRIPAGRLSFELLESISFDENDVTVLSNIERIKELGIEIEIDDFGTGYASILSLTKLTPRRLKIDRQLILPILTSPAQRRLVESIIDIGTSLGIEVIAEGVETLEHARILKDLGCHGLQGYAFARPMNANDLATFVFERRWQAA</sequence>
<dbReference type="SMART" id="SM00267">
    <property type="entry name" value="GGDEF"/>
    <property type="match status" value="1"/>
</dbReference>
<dbReference type="CDD" id="cd01948">
    <property type="entry name" value="EAL"/>
    <property type="match status" value="1"/>
</dbReference>
<dbReference type="Proteomes" id="UP000439983">
    <property type="component" value="Unassembled WGS sequence"/>
</dbReference>
<dbReference type="SUPFAM" id="SSF55785">
    <property type="entry name" value="PYP-like sensor domain (PAS domain)"/>
    <property type="match status" value="1"/>
</dbReference>
<evidence type="ECO:0000256" key="3">
    <source>
        <dbReference type="ARBA" id="ARBA00022989"/>
    </source>
</evidence>
<dbReference type="InterPro" id="IPR035965">
    <property type="entry name" value="PAS-like_dom_sf"/>
</dbReference>
<dbReference type="SUPFAM" id="SSF55073">
    <property type="entry name" value="Nucleotide cyclase"/>
    <property type="match status" value="1"/>
</dbReference>
<keyword evidence="4 6" id="KW-0472">Membrane</keyword>
<feature type="domain" description="EAL" evidence="9">
    <location>
        <begin position="634"/>
        <end position="885"/>
    </location>
</feature>
<dbReference type="InterPro" id="IPR042240">
    <property type="entry name" value="CHASE_sf"/>
</dbReference>
<dbReference type="Gene3D" id="3.30.450.20">
    <property type="entry name" value="PAS domain"/>
    <property type="match status" value="1"/>
</dbReference>
<dbReference type="InterPro" id="IPR035919">
    <property type="entry name" value="EAL_sf"/>
</dbReference>
<dbReference type="AlphaFoldDB" id="A0A6N7LAW4"/>
<dbReference type="Pfam" id="PF03924">
    <property type="entry name" value="CHASE"/>
    <property type="match status" value="1"/>
</dbReference>
<dbReference type="PROSITE" id="PS50883">
    <property type="entry name" value="EAL"/>
    <property type="match status" value="1"/>
</dbReference>
<dbReference type="SUPFAM" id="SSF141868">
    <property type="entry name" value="EAL domain-like"/>
    <property type="match status" value="1"/>
</dbReference>
<dbReference type="Pfam" id="PF08447">
    <property type="entry name" value="PAS_3"/>
    <property type="match status" value="1"/>
</dbReference>
<dbReference type="FunFam" id="3.30.70.270:FF:000001">
    <property type="entry name" value="Diguanylate cyclase domain protein"/>
    <property type="match status" value="1"/>
</dbReference>
<dbReference type="InterPro" id="IPR043128">
    <property type="entry name" value="Rev_trsase/Diguanyl_cyclase"/>
</dbReference>
<organism evidence="11 12">
    <name type="scientific">Sinorhizobium terangae</name>
    <dbReference type="NCBI Taxonomy" id="110322"/>
    <lineage>
        <taxon>Bacteria</taxon>
        <taxon>Pseudomonadati</taxon>
        <taxon>Pseudomonadota</taxon>
        <taxon>Alphaproteobacteria</taxon>
        <taxon>Hyphomicrobiales</taxon>
        <taxon>Rhizobiaceae</taxon>
        <taxon>Sinorhizobium/Ensifer group</taxon>
        <taxon>Sinorhizobium</taxon>
    </lineage>
</organism>
<dbReference type="Gene3D" id="3.30.70.270">
    <property type="match status" value="1"/>
</dbReference>
<evidence type="ECO:0000256" key="4">
    <source>
        <dbReference type="ARBA" id="ARBA00023136"/>
    </source>
</evidence>
<dbReference type="InterPro" id="IPR000160">
    <property type="entry name" value="GGDEF_dom"/>
</dbReference>
<dbReference type="InterPro" id="IPR029787">
    <property type="entry name" value="Nucleotide_cyclase"/>
</dbReference>
<dbReference type="InterPro" id="IPR000014">
    <property type="entry name" value="PAS"/>
</dbReference>
<feature type="domain" description="GGDEF" evidence="10">
    <location>
        <begin position="493"/>
        <end position="625"/>
    </location>
</feature>
<keyword evidence="2 6" id="KW-0812">Transmembrane</keyword>
<evidence type="ECO:0000313" key="12">
    <source>
        <dbReference type="Proteomes" id="UP000439983"/>
    </source>
</evidence>
<dbReference type="InterPro" id="IPR052155">
    <property type="entry name" value="Biofilm_reg_signaling"/>
</dbReference>
<dbReference type="PROSITE" id="PS50839">
    <property type="entry name" value="CHASE"/>
    <property type="match status" value="1"/>
</dbReference>
<dbReference type="NCBIfam" id="TIGR00254">
    <property type="entry name" value="GGDEF"/>
    <property type="match status" value="1"/>
</dbReference>
<dbReference type="Pfam" id="PF00563">
    <property type="entry name" value="EAL"/>
    <property type="match status" value="1"/>
</dbReference>
<comment type="caution">
    <text evidence="11">The sequence shown here is derived from an EMBL/GenBank/DDBJ whole genome shotgun (WGS) entry which is preliminary data.</text>
</comment>
<evidence type="ECO:0000259" key="7">
    <source>
        <dbReference type="PROSITE" id="PS50112"/>
    </source>
</evidence>
<evidence type="ECO:0000259" key="9">
    <source>
        <dbReference type="PROSITE" id="PS50883"/>
    </source>
</evidence>
<dbReference type="Pfam" id="PF00990">
    <property type="entry name" value="GGDEF"/>
    <property type="match status" value="1"/>
</dbReference>
<dbReference type="PROSITE" id="PS50112">
    <property type="entry name" value="PAS"/>
    <property type="match status" value="1"/>
</dbReference>
<dbReference type="CDD" id="cd01949">
    <property type="entry name" value="GGDEF"/>
    <property type="match status" value="1"/>
</dbReference>
<evidence type="ECO:0000256" key="1">
    <source>
        <dbReference type="ARBA" id="ARBA00004370"/>
    </source>
</evidence>
<evidence type="ECO:0000259" key="8">
    <source>
        <dbReference type="PROSITE" id="PS50839"/>
    </source>
</evidence>
<dbReference type="SMART" id="SM01079">
    <property type="entry name" value="CHASE"/>
    <property type="match status" value="1"/>
</dbReference>
<dbReference type="Gene3D" id="3.20.20.450">
    <property type="entry name" value="EAL domain"/>
    <property type="match status" value="1"/>
</dbReference>
<evidence type="ECO:0000259" key="10">
    <source>
        <dbReference type="PROSITE" id="PS50887"/>
    </source>
</evidence>
<dbReference type="InterPro" id="IPR006189">
    <property type="entry name" value="CHASE_dom"/>
</dbReference>
<name>A0A6N7LAW4_SINTE</name>